<evidence type="ECO:0000256" key="1">
    <source>
        <dbReference type="SAM" id="Phobius"/>
    </source>
</evidence>
<dbReference type="Pfam" id="PF14237">
    <property type="entry name" value="GYF_2"/>
    <property type="match status" value="1"/>
</dbReference>
<dbReference type="AlphaFoldDB" id="A0A5K7XEE7"/>
<keyword evidence="1" id="KW-1133">Transmembrane helix</keyword>
<dbReference type="EMBL" id="AP021861">
    <property type="protein sequence ID" value="BBO34437.1"/>
    <property type="molecule type" value="Genomic_DNA"/>
</dbReference>
<keyword evidence="4" id="KW-1185">Reference proteome</keyword>
<accession>A0A5K7XEE7</accession>
<feature type="domain" description="GYF" evidence="2">
    <location>
        <begin position="4"/>
        <end position="53"/>
    </location>
</feature>
<name>A0A5K7XEE7_9BACT</name>
<sequence>MANWFVSVGDREQGPFVDAQIRELARNGKLTPKMKVRREGSDRFVEAGSIRGLFTTVSTPTPVASSPPAPAAPSTLKQLQTIDLPAAERAIGLKAHRLAVVASMAGKRYAKLASIDDKIAKGEAELAAAKNKFETFAVTATLKALRKTQAQLQEEVGRIIRLHPSDDAIRRLGTELSVAQAIADRLVKMGGKPKYHPGPVAIVFTGLVVVGFAALMVAISPPISKGEGDAGQAIVASQEFVRNSLQHPGAAEFPWFGAMAEPLKDNPRVWRAIGEVEASNAFGMRSTIKWSTLVYLKDADTGGIGDWECCYLSLDGKMMHVQPIPKYPP</sequence>
<evidence type="ECO:0000313" key="3">
    <source>
        <dbReference type="EMBL" id="BBO34437.1"/>
    </source>
</evidence>
<keyword evidence="1" id="KW-0472">Membrane</keyword>
<dbReference type="RefSeq" id="WP_152100014.1">
    <property type="nucleotide sequence ID" value="NZ_AP021861.1"/>
</dbReference>
<proteinExistence type="predicted"/>
<reference evidence="4" key="1">
    <citation type="submission" date="2019-10" db="EMBL/GenBank/DDBJ databases">
        <title>Lacipirellula parvula gen. nov., sp. nov., representing a lineage of planctomycetes widespread in freshwater anoxic habitats, and description of the family Lacipirellulaceae.</title>
        <authorList>
            <person name="Dedysh S.N."/>
            <person name="Kulichevskaya I.S."/>
            <person name="Beletsky A.V."/>
            <person name="Rakitin A.L."/>
            <person name="Mardanov A.V."/>
            <person name="Ivanova A.A."/>
            <person name="Saltykova V.X."/>
            <person name="Rijpstra W.I.C."/>
            <person name="Sinninghe Damste J.S."/>
            <person name="Ravin N.V."/>
        </authorList>
    </citation>
    <scope>NUCLEOTIDE SEQUENCE [LARGE SCALE GENOMIC DNA]</scope>
    <source>
        <strain evidence="4">PX69</strain>
    </source>
</reference>
<protein>
    <recommendedName>
        <fullName evidence="2">GYF domain-containing protein</fullName>
    </recommendedName>
</protein>
<dbReference type="Proteomes" id="UP000326837">
    <property type="component" value="Chromosome"/>
</dbReference>
<dbReference type="InterPro" id="IPR025640">
    <property type="entry name" value="GYF_2"/>
</dbReference>
<gene>
    <name evidence="3" type="ORF">PLANPX_4049</name>
</gene>
<organism evidence="3 4">
    <name type="scientific">Lacipirellula parvula</name>
    <dbReference type="NCBI Taxonomy" id="2650471"/>
    <lineage>
        <taxon>Bacteria</taxon>
        <taxon>Pseudomonadati</taxon>
        <taxon>Planctomycetota</taxon>
        <taxon>Planctomycetia</taxon>
        <taxon>Pirellulales</taxon>
        <taxon>Lacipirellulaceae</taxon>
        <taxon>Lacipirellula</taxon>
    </lineage>
</organism>
<feature type="transmembrane region" description="Helical" evidence="1">
    <location>
        <begin position="198"/>
        <end position="219"/>
    </location>
</feature>
<evidence type="ECO:0000313" key="4">
    <source>
        <dbReference type="Proteomes" id="UP000326837"/>
    </source>
</evidence>
<keyword evidence="1" id="KW-0812">Transmembrane</keyword>
<dbReference type="KEGG" id="lpav:PLANPX_4049"/>
<evidence type="ECO:0000259" key="2">
    <source>
        <dbReference type="Pfam" id="PF14237"/>
    </source>
</evidence>